<dbReference type="InterPro" id="IPR036812">
    <property type="entry name" value="NAD(P)_OxRdtase_dom_sf"/>
</dbReference>
<dbReference type="EMBL" id="HBEQ01014227">
    <property type="protein sequence ID" value="CAD8525590.1"/>
    <property type="molecule type" value="Transcribed_RNA"/>
</dbReference>
<dbReference type="InterPro" id="IPR053135">
    <property type="entry name" value="AKR2_Oxidoreductase"/>
</dbReference>
<reference evidence="2" key="1">
    <citation type="submission" date="2021-01" db="EMBL/GenBank/DDBJ databases">
        <authorList>
            <person name="Corre E."/>
            <person name="Pelletier E."/>
            <person name="Niang G."/>
            <person name="Scheremetjew M."/>
            <person name="Finn R."/>
            <person name="Kale V."/>
            <person name="Holt S."/>
            <person name="Cochrane G."/>
            <person name="Meng A."/>
            <person name="Brown T."/>
            <person name="Cohen L."/>
        </authorList>
    </citation>
    <scope>NUCLEOTIDE SEQUENCE</scope>
    <source>
        <strain evidence="2">CCMP1723</strain>
    </source>
</reference>
<proteinExistence type="predicted"/>
<name>A0A7S0ILQ2_MICPS</name>
<dbReference type="Pfam" id="PF00248">
    <property type="entry name" value="Aldo_ket_red"/>
    <property type="match status" value="1"/>
</dbReference>
<sequence length="399" mass="43419">MHATRTAPARLRAPATAEGYRRTPRARVNRLTRASAAPFYTPATDYVAQKKMLEVGVFTPPLGLGLAALGRPGYINIGHDADIKGKSVDEMRAHAHETLDAAWAMGVRYFDCARSYGASEEFLSSWLQSRNIPNDKIVVGSKWGYTYTADWRVDTDGEAHEVKEHTAENLARQYPQSADLLDPYLRLYQIHSATAQSGVLRNKDVVAKLSELKATKGVKIGLTLSGVEQADTLREAMTVAAPDGSKLFDCVQATWNVMEQSAGAALVEAKDVGMEVIVKEALANGRLSSRNPDDTVLPVMEALRALASDFGSAPGRFDSFVYKADSAAIAIAMMQGFQPMVLSGAATPHQVRSNAGALTLLKYLTNAGDAAEGRVREILEMARQEPESYWAERAALEWN</sequence>
<dbReference type="PANTHER" id="PTHR43312">
    <property type="entry name" value="D-THREO-ALDOSE 1-DEHYDROGENASE"/>
    <property type="match status" value="1"/>
</dbReference>
<protein>
    <recommendedName>
        <fullName evidence="1">NADP-dependent oxidoreductase domain-containing protein</fullName>
    </recommendedName>
</protein>
<feature type="domain" description="NADP-dependent oxidoreductase" evidence="1">
    <location>
        <begin position="92"/>
        <end position="358"/>
    </location>
</feature>
<dbReference type="Gene3D" id="3.20.20.100">
    <property type="entry name" value="NADP-dependent oxidoreductase domain"/>
    <property type="match status" value="1"/>
</dbReference>
<dbReference type="SUPFAM" id="SSF51430">
    <property type="entry name" value="NAD(P)-linked oxidoreductase"/>
    <property type="match status" value="1"/>
</dbReference>
<gene>
    <name evidence="2" type="ORF">MCOM1403_LOCUS11464</name>
</gene>
<dbReference type="AlphaFoldDB" id="A0A7S0ILQ2"/>
<dbReference type="PANTHER" id="PTHR43312:SF1">
    <property type="entry name" value="NADP-DEPENDENT OXIDOREDUCTASE DOMAIN-CONTAINING PROTEIN"/>
    <property type="match status" value="1"/>
</dbReference>
<organism evidence="2">
    <name type="scientific">Micromonas pusilla</name>
    <name type="common">Picoplanktonic green alga</name>
    <name type="synonym">Chromulina pusilla</name>
    <dbReference type="NCBI Taxonomy" id="38833"/>
    <lineage>
        <taxon>Eukaryota</taxon>
        <taxon>Viridiplantae</taxon>
        <taxon>Chlorophyta</taxon>
        <taxon>Mamiellophyceae</taxon>
        <taxon>Mamiellales</taxon>
        <taxon>Mamiellaceae</taxon>
        <taxon>Micromonas</taxon>
    </lineage>
</organism>
<dbReference type="CDD" id="cd19098">
    <property type="entry name" value="AKR_unchar"/>
    <property type="match status" value="1"/>
</dbReference>
<accession>A0A7S0ILQ2</accession>
<evidence type="ECO:0000313" key="2">
    <source>
        <dbReference type="EMBL" id="CAD8525590.1"/>
    </source>
</evidence>
<evidence type="ECO:0000259" key="1">
    <source>
        <dbReference type="Pfam" id="PF00248"/>
    </source>
</evidence>
<dbReference type="InterPro" id="IPR023210">
    <property type="entry name" value="NADP_OxRdtase_dom"/>
</dbReference>